<dbReference type="RefSeq" id="WP_191817882.1">
    <property type="nucleotide sequence ID" value="NZ_JACYFT010000001.1"/>
</dbReference>
<comment type="function">
    <text evidence="5">Cell division factor that enhances FtsZ-ring assembly. Directly interacts with FtsZ and promotes bundling of FtsZ protofilaments, with a reduction in FtsZ GTPase activity.</text>
</comment>
<comment type="similarity">
    <text evidence="5">Belongs to the ZapD family.</text>
</comment>
<accession>A0A927FEX9</accession>
<dbReference type="GO" id="GO:0043093">
    <property type="term" value="P:FtsZ-dependent cytokinesis"/>
    <property type="evidence" value="ECO:0007669"/>
    <property type="project" value="UniProtKB-UniRule"/>
</dbReference>
<dbReference type="Gene3D" id="1.10.3900.10">
    <property type="entry name" value="YacF-like"/>
    <property type="match status" value="1"/>
</dbReference>
<dbReference type="InterPro" id="IPR009777">
    <property type="entry name" value="ZapD"/>
</dbReference>
<comment type="subcellular location">
    <subcellularLocation>
        <location evidence="5">Cytoplasm</location>
    </subcellularLocation>
    <text evidence="5">Localizes to mid-cell in an FtsZ-dependent manner.</text>
</comment>
<evidence type="ECO:0000313" key="6">
    <source>
        <dbReference type="EMBL" id="MBD8049413.1"/>
    </source>
</evidence>
<evidence type="ECO:0000256" key="2">
    <source>
        <dbReference type="ARBA" id="ARBA00022618"/>
    </source>
</evidence>
<gene>
    <name evidence="5 6" type="primary">zapD</name>
    <name evidence="6" type="ORF">IC609_02575</name>
</gene>
<evidence type="ECO:0000256" key="3">
    <source>
        <dbReference type="ARBA" id="ARBA00023210"/>
    </source>
</evidence>
<dbReference type="GO" id="GO:0032153">
    <property type="term" value="C:cell division site"/>
    <property type="evidence" value="ECO:0007669"/>
    <property type="project" value="TreeGrafter"/>
</dbReference>
<comment type="caution">
    <text evidence="6">The sequence shown here is derived from an EMBL/GenBank/DDBJ whole genome shotgun (WGS) entry which is preliminary data.</text>
</comment>
<proteinExistence type="inferred from homology"/>
<keyword evidence="3 5" id="KW-0717">Septation</keyword>
<dbReference type="AlphaFoldDB" id="A0A927FEX9"/>
<dbReference type="PANTHER" id="PTHR39455:SF1">
    <property type="entry name" value="CELL DIVISION PROTEIN ZAPD"/>
    <property type="match status" value="1"/>
</dbReference>
<evidence type="ECO:0000256" key="4">
    <source>
        <dbReference type="ARBA" id="ARBA00023306"/>
    </source>
</evidence>
<dbReference type="Proteomes" id="UP000647424">
    <property type="component" value="Unassembled WGS sequence"/>
</dbReference>
<dbReference type="InterPro" id="IPR036268">
    <property type="entry name" value="ZapD_sf"/>
</dbReference>
<organism evidence="6 7">
    <name type="scientific">Limnohabitans radicicola</name>
    <dbReference type="NCBI Taxonomy" id="2771427"/>
    <lineage>
        <taxon>Bacteria</taxon>
        <taxon>Pseudomonadati</taxon>
        <taxon>Pseudomonadota</taxon>
        <taxon>Betaproteobacteria</taxon>
        <taxon>Burkholderiales</taxon>
        <taxon>Comamonadaceae</taxon>
        <taxon>Limnohabitans</taxon>
    </lineage>
</organism>
<evidence type="ECO:0000256" key="5">
    <source>
        <dbReference type="HAMAP-Rule" id="MF_01092"/>
    </source>
</evidence>
<dbReference type="PANTHER" id="PTHR39455">
    <property type="entry name" value="CELL DIVISION PROTEIN ZAPD"/>
    <property type="match status" value="1"/>
</dbReference>
<reference evidence="6" key="1">
    <citation type="submission" date="2020-09" db="EMBL/GenBank/DDBJ databases">
        <title>Genome seq and assembly of Limnohabitants sp.</title>
        <authorList>
            <person name="Chhetri G."/>
        </authorList>
    </citation>
    <scope>NUCLEOTIDE SEQUENCE</scope>
    <source>
        <strain evidence="6">JUR4</strain>
    </source>
</reference>
<dbReference type="Pfam" id="PF07072">
    <property type="entry name" value="ZapD"/>
    <property type="match status" value="1"/>
</dbReference>
<dbReference type="GO" id="GO:0000917">
    <property type="term" value="P:division septum assembly"/>
    <property type="evidence" value="ECO:0007669"/>
    <property type="project" value="UniProtKB-KW"/>
</dbReference>
<dbReference type="SUPFAM" id="SSF160950">
    <property type="entry name" value="YacF-like"/>
    <property type="match status" value="1"/>
</dbReference>
<comment type="subunit">
    <text evidence="5">Interacts with FtsZ.</text>
</comment>
<evidence type="ECO:0000313" key="7">
    <source>
        <dbReference type="Proteomes" id="UP000647424"/>
    </source>
</evidence>
<keyword evidence="2 5" id="KW-0132">Cell division</keyword>
<keyword evidence="7" id="KW-1185">Reference proteome</keyword>
<dbReference type="InterPro" id="IPR027462">
    <property type="entry name" value="ZapD_C"/>
</dbReference>
<dbReference type="HAMAP" id="MF_01092">
    <property type="entry name" value="ZapD"/>
    <property type="match status" value="1"/>
</dbReference>
<dbReference type="Gene3D" id="2.60.440.10">
    <property type="entry name" value="YacF-like domains"/>
    <property type="match status" value="1"/>
</dbReference>
<protein>
    <recommendedName>
        <fullName evidence="5">Cell division protein ZapD</fullName>
    </recommendedName>
    <alternativeName>
        <fullName evidence="5">Z ring-associated protein D</fullName>
    </alternativeName>
</protein>
<name>A0A927FEX9_9BURK</name>
<dbReference type="GO" id="GO:0005737">
    <property type="term" value="C:cytoplasm"/>
    <property type="evidence" value="ECO:0007669"/>
    <property type="project" value="UniProtKB-SubCell"/>
</dbReference>
<evidence type="ECO:0000256" key="1">
    <source>
        <dbReference type="ARBA" id="ARBA00022490"/>
    </source>
</evidence>
<dbReference type="NCBIfam" id="NF003656">
    <property type="entry name" value="PRK05287.1-4"/>
    <property type="match status" value="1"/>
</dbReference>
<dbReference type="EMBL" id="JACYFT010000001">
    <property type="protein sequence ID" value="MBD8049413.1"/>
    <property type="molecule type" value="Genomic_DNA"/>
</dbReference>
<keyword evidence="4 5" id="KW-0131">Cell cycle</keyword>
<sequence length="251" mass="28513">MILYEYPFNERIRTYLRLQQLFDRLGQLMPRPDAMDHHFALTTLFEVMEVASRSELKSDVLKDLERQKQVYNSYRGNPAISEKALDGVIAQLDTHFEALNAINGKLGQSLTENDFLMSIRSRAVIPGGTCEFDLPAYHAWQHRDSASRLDDLTRWTAPFASLSQAVGLLIQMLRESGSKQKVMAVQGQLQQNLPQGRSFQLLRLRIDPSLGITPEISCNRLVVVIRMMQQLPDGKLQACTEDVPFEMSLCA</sequence>
<keyword evidence="1 5" id="KW-0963">Cytoplasm</keyword>